<reference evidence="2 3" key="1">
    <citation type="submission" date="2021-01" db="EMBL/GenBank/DDBJ databases">
        <title>Whole genome shotgun sequence of Actinoplanes couchii NBRC 106145.</title>
        <authorList>
            <person name="Komaki H."/>
            <person name="Tamura T."/>
        </authorList>
    </citation>
    <scope>NUCLEOTIDE SEQUENCE [LARGE SCALE GENOMIC DNA]</scope>
    <source>
        <strain evidence="2 3">NBRC 106145</strain>
    </source>
</reference>
<dbReference type="Proteomes" id="UP000612282">
    <property type="component" value="Unassembled WGS sequence"/>
</dbReference>
<dbReference type="Pfam" id="PF13416">
    <property type="entry name" value="SBP_bac_8"/>
    <property type="match status" value="1"/>
</dbReference>
<organism evidence="2 3">
    <name type="scientific">Actinoplanes couchii</name>
    <dbReference type="NCBI Taxonomy" id="403638"/>
    <lineage>
        <taxon>Bacteria</taxon>
        <taxon>Bacillati</taxon>
        <taxon>Actinomycetota</taxon>
        <taxon>Actinomycetes</taxon>
        <taxon>Micromonosporales</taxon>
        <taxon>Micromonosporaceae</taxon>
        <taxon>Actinoplanes</taxon>
    </lineage>
</organism>
<keyword evidence="1" id="KW-0732">Signal</keyword>
<feature type="signal peptide" evidence="1">
    <location>
        <begin position="1"/>
        <end position="20"/>
    </location>
</feature>
<dbReference type="EMBL" id="BOMG01000042">
    <property type="protein sequence ID" value="GID54812.1"/>
    <property type="molecule type" value="Genomic_DNA"/>
</dbReference>
<keyword evidence="3" id="KW-1185">Reference proteome</keyword>
<gene>
    <name evidence="2" type="ORF">Aco03nite_032160</name>
</gene>
<evidence type="ECO:0000313" key="3">
    <source>
        <dbReference type="Proteomes" id="UP000612282"/>
    </source>
</evidence>
<evidence type="ECO:0000313" key="2">
    <source>
        <dbReference type="EMBL" id="GID54812.1"/>
    </source>
</evidence>
<feature type="chain" id="PRO_5046652622" evidence="1">
    <location>
        <begin position="21"/>
        <end position="436"/>
    </location>
</feature>
<dbReference type="InterPro" id="IPR006059">
    <property type="entry name" value="SBP"/>
</dbReference>
<name>A0ABQ3X8J3_9ACTN</name>
<evidence type="ECO:0000256" key="1">
    <source>
        <dbReference type="SAM" id="SignalP"/>
    </source>
</evidence>
<dbReference type="InterPro" id="IPR050490">
    <property type="entry name" value="Bact_solute-bd_prot1"/>
</dbReference>
<dbReference type="PROSITE" id="PS51257">
    <property type="entry name" value="PROKAR_LIPOPROTEIN"/>
    <property type="match status" value="1"/>
</dbReference>
<accession>A0ABQ3X8J3</accession>
<dbReference type="SUPFAM" id="SSF53850">
    <property type="entry name" value="Periplasmic binding protein-like II"/>
    <property type="match status" value="1"/>
</dbReference>
<comment type="caution">
    <text evidence="2">The sequence shown here is derived from an EMBL/GenBank/DDBJ whole genome shotgun (WGS) entry which is preliminary data.</text>
</comment>
<proteinExistence type="predicted"/>
<protein>
    <submittedName>
        <fullName evidence="2">ABC transporter substrate-binding protein</fullName>
    </submittedName>
</protein>
<dbReference type="PANTHER" id="PTHR43649">
    <property type="entry name" value="ARABINOSE-BINDING PROTEIN-RELATED"/>
    <property type="match status" value="1"/>
</dbReference>
<dbReference type="Gene3D" id="3.40.190.10">
    <property type="entry name" value="Periplasmic binding protein-like II"/>
    <property type="match status" value="2"/>
</dbReference>
<dbReference type="PANTHER" id="PTHR43649:SF12">
    <property type="entry name" value="DIACETYLCHITOBIOSE BINDING PROTEIN DASA"/>
    <property type="match status" value="1"/>
</dbReference>
<sequence length="436" mass="46301">MISRSLKFISGLCALGLVTAGCSGSDSDPDKTLTVQFSQGQEAVYQAYAQNFEKANPGVKVNLQAIATATSTGSNLTVITSDNAPDVALVPGNSPAYTSLVSQGGLRDLSAVWTASDLDKRYPEATNALTEFDGKHYAIADSTSYYSVVYYNVDLFQKAGITAPADHRITSVQQLADMATALRAQKIQPLAVGGKSGWEISWMLDALLPTATTPEQMTNYLQSWRAGTDVTAKYTDPGFAGALNQIKALGDAKVFQEGYLGADNLQTDAQFQQGQTGMRLEGSWFAAMIKEANPNLKFGWMLLPPVDPAGKTQLTGSATPQFSIPTKAKNPELAEKYLNFMLSDEQQVEAGLKVGGYLPAVNTVADTALASLDENVQQMIADSKTTGLQSGWTSTVPSTLGQALVDPQIQALLAGDTDAAAIQAKVQAALETTRTK</sequence>